<dbReference type="PRINTS" id="PR00452">
    <property type="entry name" value="SH3DOMAIN"/>
</dbReference>
<feature type="compositionally biased region" description="Basic and acidic residues" evidence="6">
    <location>
        <begin position="1189"/>
        <end position="1198"/>
    </location>
</feature>
<feature type="compositionally biased region" description="Polar residues" evidence="6">
    <location>
        <begin position="1156"/>
        <end position="1179"/>
    </location>
</feature>
<evidence type="ECO:0000313" key="10">
    <source>
        <dbReference type="Proteomes" id="UP000663852"/>
    </source>
</evidence>
<feature type="region of interest" description="Disordered" evidence="6">
    <location>
        <begin position="297"/>
        <end position="342"/>
    </location>
</feature>
<organism evidence="9 10">
    <name type="scientific">Adineta ricciae</name>
    <name type="common">Rotifer</name>
    <dbReference type="NCBI Taxonomy" id="249248"/>
    <lineage>
        <taxon>Eukaryota</taxon>
        <taxon>Metazoa</taxon>
        <taxon>Spiralia</taxon>
        <taxon>Gnathifera</taxon>
        <taxon>Rotifera</taxon>
        <taxon>Eurotatoria</taxon>
        <taxon>Bdelloidea</taxon>
        <taxon>Adinetida</taxon>
        <taxon>Adinetidae</taxon>
        <taxon>Adineta</taxon>
    </lineage>
</organism>
<feature type="compositionally biased region" description="Low complexity" evidence="6">
    <location>
        <begin position="325"/>
        <end position="335"/>
    </location>
</feature>
<evidence type="ECO:0000256" key="3">
    <source>
        <dbReference type="ARBA" id="ARBA00022737"/>
    </source>
</evidence>
<dbReference type="PANTHER" id="PTHR14234">
    <property type="entry name" value="RIM BINDING PROTEIN-RELATED"/>
    <property type="match status" value="1"/>
</dbReference>
<dbReference type="InterPro" id="IPR001452">
    <property type="entry name" value="SH3_domain"/>
</dbReference>
<dbReference type="SMART" id="SM00060">
    <property type="entry name" value="FN3"/>
    <property type="match status" value="3"/>
</dbReference>
<feature type="compositionally biased region" description="Basic residues" evidence="6">
    <location>
        <begin position="1402"/>
        <end position="1411"/>
    </location>
</feature>
<keyword evidence="5" id="KW-0175">Coiled coil</keyword>
<feature type="domain" description="Fibronectin type-III" evidence="8">
    <location>
        <begin position="871"/>
        <end position="957"/>
    </location>
</feature>
<evidence type="ECO:0000256" key="6">
    <source>
        <dbReference type="SAM" id="MobiDB-lite"/>
    </source>
</evidence>
<feature type="compositionally biased region" description="Basic and acidic residues" evidence="6">
    <location>
        <begin position="1388"/>
        <end position="1401"/>
    </location>
</feature>
<feature type="region of interest" description="Disordered" evidence="6">
    <location>
        <begin position="1373"/>
        <end position="1411"/>
    </location>
</feature>
<name>A0A814HJJ7_ADIRI</name>
<feature type="region of interest" description="Disordered" evidence="6">
    <location>
        <begin position="602"/>
        <end position="631"/>
    </location>
</feature>
<reference evidence="9" key="1">
    <citation type="submission" date="2021-02" db="EMBL/GenBank/DDBJ databases">
        <authorList>
            <person name="Nowell W R."/>
        </authorList>
    </citation>
    <scope>NUCLEOTIDE SEQUENCE</scope>
</reference>
<evidence type="ECO:0000313" key="9">
    <source>
        <dbReference type="EMBL" id="CAF1010900.1"/>
    </source>
</evidence>
<feature type="region of interest" description="Disordered" evidence="6">
    <location>
        <begin position="30"/>
        <end position="52"/>
    </location>
</feature>
<dbReference type="FunFam" id="2.30.30.40:FF:000023">
    <property type="entry name" value="RIMS-binding protein 2 isoform F"/>
    <property type="match status" value="1"/>
</dbReference>
<feature type="region of interest" description="Disordered" evidence="6">
    <location>
        <begin position="1078"/>
        <end position="1205"/>
    </location>
</feature>
<dbReference type="PANTHER" id="PTHR14234:SF19">
    <property type="entry name" value="RIM-BINDING PROTEIN, ISOFORM F"/>
    <property type="match status" value="1"/>
</dbReference>
<feature type="compositionally biased region" description="Polar residues" evidence="6">
    <location>
        <begin position="1099"/>
        <end position="1109"/>
    </location>
</feature>
<dbReference type="EMBL" id="CAJNOJ010000064">
    <property type="protein sequence ID" value="CAF1010900.1"/>
    <property type="molecule type" value="Genomic_DNA"/>
</dbReference>
<dbReference type="InterPro" id="IPR057884">
    <property type="entry name" value="FN3_RIM-BP1/2/3"/>
</dbReference>
<dbReference type="InterPro" id="IPR036116">
    <property type="entry name" value="FN3_sf"/>
</dbReference>
<feature type="domain" description="SH3" evidence="7">
    <location>
        <begin position="1317"/>
        <end position="1385"/>
    </location>
</feature>
<dbReference type="InterPro" id="IPR040325">
    <property type="entry name" value="RIMBP1/2/3"/>
</dbReference>
<dbReference type="FunFam" id="2.30.30.40:FF:000016">
    <property type="entry name" value="RIMS-binding protein 2 isoform X2"/>
    <property type="match status" value="1"/>
</dbReference>
<dbReference type="CDD" id="cd11851">
    <property type="entry name" value="SH3_RIM-BP"/>
    <property type="match status" value="1"/>
</dbReference>
<feature type="compositionally biased region" description="Polar residues" evidence="6">
    <location>
        <begin position="1297"/>
        <end position="1307"/>
    </location>
</feature>
<dbReference type="CDD" id="cd00063">
    <property type="entry name" value="FN3"/>
    <property type="match status" value="2"/>
</dbReference>
<feature type="region of interest" description="Disordered" evidence="6">
    <location>
        <begin position="1287"/>
        <end position="1307"/>
    </location>
</feature>
<evidence type="ECO:0000256" key="4">
    <source>
        <dbReference type="PROSITE-ProRule" id="PRU00192"/>
    </source>
</evidence>
<dbReference type="InterPro" id="IPR036028">
    <property type="entry name" value="SH3-like_dom_sf"/>
</dbReference>
<feature type="compositionally biased region" description="Low complexity" evidence="6">
    <location>
        <begin position="1134"/>
        <end position="1155"/>
    </location>
</feature>
<dbReference type="GO" id="GO:0007274">
    <property type="term" value="P:neuromuscular synaptic transmission"/>
    <property type="evidence" value="ECO:0007669"/>
    <property type="project" value="TreeGrafter"/>
</dbReference>
<evidence type="ECO:0000256" key="1">
    <source>
        <dbReference type="ARBA" id="ARBA00010749"/>
    </source>
</evidence>
<protein>
    <recommendedName>
        <fullName evidence="11">RIMS-binding protein 2</fullName>
    </recommendedName>
</protein>
<keyword evidence="3" id="KW-0677">Repeat</keyword>
<dbReference type="InterPro" id="IPR003961">
    <property type="entry name" value="FN3_dom"/>
</dbReference>
<dbReference type="InterPro" id="IPR035753">
    <property type="entry name" value="RIM-BP_SH3_2"/>
</dbReference>
<evidence type="ECO:0000259" key="7">
    <source>
        <dbReference type="PROSITE" id="PS50002"/>
    </source>
</evidence>
<evidence type="ECO:0000256" key="2">
    <source>
        <dbReference type="ARBA" id="ARBA00022443"/>
    </source>
</evidence>
<dbReference type="Gene3D" id="2.60.40.10">
    <property type="entry name" value="Immunoglobulins"/>
    <property type="match status" value="3"/>
</dbReference>
<dbReference type="InterPro" id="IPR013783">
    <property type="entry name" value="Ig-like_fold"/>
</dbReference>
<evidence type="ECO:0008006" key="11">
    <source>
        <dbReference type="Google" id="ProtNLM"/>
    </source>
</evidence>
<feature type="coiled-coil region" evidence="5">
    <location>
        <begin position="192"/>
        <end position="226"/>
    </location>
</feature>
<dbReference type="Pfam" id="PF07653">
    <property type="entry name" value="SH3_2"/>
    <property type="match status" value="3"/>
</dbReference>
<dbReference type="GO" id="GO:0045202">
    <property type="term" value="C:synapse"/>
    <property type="evidence" value="ECO:0007669"/>
    <property type="project" value="GOC"/>
</dbReference>
<dbReference type="SMART" id="SM00326">
    <property type="entry name" value="SH3"/>
    <property type="match status" value="3"/>
</dbReference>
<dbReference type="CDD" id="cd12012">
    <property type="entry name" value="SH3_RIM-BP_2"/>
    <property type="match status" value="1"/>
</dbReference>
<feature type="compositionally biased region" description="Low complexity" evidence="6">
    <location>
        <begin position="297"/>
        <end position="317"/>
    </location>
</feature>
<dbReference type="CDD" id="cd12014">
    <property type="entry name" value="SH3_RIM-BP_1"/>
    <property type="match status" value="1"/>
</dbReference>
<dbReference type="PROSITE" id="PS50002">
    <property type="entry name" value="SH3"/>
    <property type="match status" value="3"/>
</dbReference>
<dbReference type="SUPFAM" id="SSF49265">
    <property type="entry name" value="Fibronectin type III"/>
    <property type="match status" value="2"/>
</dbReference>
<dbReference type="OrthoDB" id="4158657at2759"/>
<sequence>MIKTTNLTKTVYNTHPVHSQPIRLYTPSITSSSGSACETEPSSISSSYKSNTGTTDDLDHLLSDESTASLIALVEKLKRELATIKQAKSQLATLYKVKCKSDLDKSAKITKLRLQFEYELSTFCKQDQKDLVCYLQRQLLARDQRITELSYDIEQLKISSLTNNENEKVNKRTEPVQILRYNDPDLVISTNRRLYDEQERALQRQNVELNDRVRKFEKQLEVIKHDQPRDHSKELVKRALSKQTIEYNRILARKDEEIHQLHTRIKQLSTSNSLEAALRQSNIEKIHLEKRLLSSSSSLNSTTTTNASPATTFTPNTSDDHHSSFLRTNSSSTSSVDPNHFQPSQTAHELFEADVHSNAVNFKSQRQQTTELQEAYRHLETKYNQLLDIEERYKKEKLAGENYAQENERLKEKIRSLENRLSSHKPEGNTRLETELQLSIKERETMATSNAQLRADLSNAASTNERLTGECDKLRTALGGKTEENEQLKKKISELELVMKSLRETNDLQRRLSDENEMNKKELKRKQDDFEQFQKMHDATKREHQTTIHSLQDKIHDLERKTELQALKHEEILRQLETIKSRRDRVLPPALGNLLPIPSTTISSLPKSLDPQNSIRDDSAPIKPRRRSTVANDKSAEIVVAKYSYEPLKFSPNDHPEIELPLKSGEYYLIYGDVDEDGFYDGRNLEGRYGLIPSNFIELITNPYDLPEHTKYLIQKLTGRTFPVDDRTSRQREQTFSLDSDVFTSNTPPANLAHRKITNSSSSDISNDDLSYGKHVPCPTNLRVEKSLTNSVLIAWNPPASNIQILGYQVLLDHSLYSSVRANERTRALLENINLNEKSHRISIRTISQRGLSHDQECTLLLTNSKESAYTPHDLRVDRITQTSAVVSWWPASNDIVHKLYVNDIDVQTLKPGVYRFKLSGLSPNTLHKVTIKAKPAVPPSAQQQVSASVEFRTTSFDESIEPPKRVQVIAGPQTNTILVSWEQPSTTASARGYRILIDGRQVQDINNPLNDHTVINLNAIRDGRYLTLRTLTDNDGESHDSTSIDLDDVLKKLDMDIPSARIATISKEIVVAFQSMNDDDMPKSPLSPTSKNHRKGSRQTSTIGQEVTTPIIAPSPLKPTLSGKETNKPLVRTSLESPSATSSISSATEISQSEVKSSNPRTSTHGHSPVRQHQSSDANRIRSPMSETVHKSDEHRVSPKVPNKNLTLQTKNHFLGKINGPPRLFIALFDYDPNAMSPNQDSEEELPFKKGQLIKIFGDQDADGFYIGQSENGRTGYVPSNMVSELESDESETDSNVSSVTSTKRTPPISTLANAKSIKKMIALFDYNPADHSPNTNHSDELSFHAGDIVYVHGNIHDDGFYSGELENGKKGFVPSNYLKEMPNEDNALKRDTEPNETKRTSFRRKYQQQ</sequence>
<dbReference type="PROSITE" id="PS50853">
    <property type="entry name" value="FN3"/>
    <property type="match status" value="1"/>
</dbReference>
<dbReference type="SUPFAM" id="SSF50044">
    <property type="entry name" value="SH3-domain"/>
    <property type="match status" value="3"/>
</dbReference>
<accession>A0A814HJJ7</accession>
<gene>
    <name evidence="9" type="ORF">EDS130_LOCUS15386</name>
</gene>
<evidence type="ECO:0000256" key="5">
    <source>
        <dbReference type="SAM" id="Coils"/>
    </source>
</evidence>
<feature type="domain" description="SH3" evidence="7">
    <location>
        <begin position="634"/>
        <end position="702"/>
    </location>
</feature>
<dbReference type="Pfam" id="PF25523">
    <property type="entry name" value="Ig_RIMBP2"/>
    <property type="match status" value="2"/>
</dbReference>
<comment type="caution">
    <text evidence="9">The sequence shown here is derived from an EMBL/GenBank/DDBJ whole genome shotgun (WGS) entry which is preliminary data.</text>
</comment>
<feature type="compositionally biased region" description="Polar residues" evidence="6">
    <location>
        <begin position="602"/>
        <end position="614"/>
    </location>
</feature>
<dbReference type="Gene3D" id="2.30.30.40">
    <property type="entry name" value="SH3 Domains"/>
    <property type="match status" value="3"/>
</dbReference>
<dbReference type="Proteomes" id="UP000663852">
    <property type="component" value="Unassembled WGS sequence"/>
</dbReference>
<keyword evidence="2 4" id="KW-0728">SH3 domain</keyword>
<evidence type="ECO:0000259" key="8">
    <source>
        <dbReference type="PROSITE" id="PS50853"/>
    </source>
</evidence>
<proteinExistence type="inferred from homology"/>
<feature type="domain" description="SH3" evidence="7">
    <location>
        <begin position="1221"/>
        <end position="1289"/>
    </location>
</feature>
<feature type="coiled-coil region" evidence="5">
    <location>
        <begin position="376"/>
        <end position="561"/>
    </location>
</feature>
<comment type="similarity">
    <text evidence="1">Belongs to the RIMBP family.</text>
</comment>